<dbReference type="AlphaFoldDB" id="A0A699JES5"/>
<protein>
    <submittedName>
        <fullName evidence="1">Ribonuclease H-like domain-containing protein</fullName>
    </submittedName>
</protein>
<accession>A0A699JES5</accession>
<comment type="caution">
    <text evidence="1">The sequence shown here is derived from an EMBL/GenBank/DDBJ whole genome shotgun (WGS) entry which is preliminary data.</text>
</comment>
<name>A0A699JES5_TANCI</name>
<gene>
    <name evidence="1" type="ORF">Tci_603869</name>
</gene>
<dbReference type="EMBL" id="BKCJ010403792">
    <property type="protein sequence ID" value="GFA31897.1"/>
    <property type="molecule type" value="Genomic_DNA"/>
</dbReference>
<proteinExistence type="predicted"/>
<reference evidence="1" key="1">
    <citation type="journal article" date="2019" name="Sci. Rep.">
        <title>Draft genome of Tanacetum cinerariifolium, the natural source of mosquito coil.</title>
        <authorList>
            <person name="Yamashiro T."/>
            <person name="Shiraishi A."/>
            <person name="Satake H."/>
            <person name="Nakayama K."/>
        </authorList>
    </citation>
    <scope>NUCLEOTIDE SEQUENCE</scope>
</reference>
<evidence type="ECO:0000313" key="1">
    <source>
        <dbReference type="EMBL" id="GFA31897.1"/>
    </source>
</evidence>
<organism evidence="1">
    <name type="scientific">Tanacetum cinerariifolium</name>
    <name type="common">Dalmatian daisy</name>
    <name type="synonym">Chrysanthemum cinerariifolium</name>
    <dbReference type="NCBI Taxonomy" id="118510"/>
    <lineage>
        <taxon>Eukaryota</taxon>
        <taxon>Viridiplantae</taxon>
        <taxon>Streptophyta</taxon>
        <taxon>Embryophyta</taxon>
        <taxon>Tracheophyta</taxon>
        <taxon>Spermatophyta</taxon>
        <taxon>Magnoliopsida</taxon>
        <taxon>eudicotyledons</taxon>
        <taxon>Gunneridae</taxon>
        <taxon>Pentapetalae</taxon>
        <taxon>asterids</taxon>
        <taxon>campanulids</taxon>
        <taxon>Asterales</taxon>
        <taxon>Asteraceae</taxon>
        <taxon>Asteroideae</taxon>
        <taxon>Anthemideae</taxon>
        <taxon>Anthemidinae</taxon>
        <taxon>Tanacetum</taxon>
    </lineage>
</organism>
<sequence>MFSTSKPNNFSDEYLLSTLKTMFGRPDGQENVWRNQSTVHGQALVKSWKLLTSCGVQIISFNTTQIILLVERRYSLTNKDISAARQKLMLLITTAGPSSGIRAIWRTLLKKITLIHNTFVSMESQSTPVISTTKLPILNLNEFDLWKIRIEQYFLITNSLLWEVIINGDSPKPSVVVEGSTAPAVVLTAEQKLARRNELKARGTLLMSLPNKHQLKFNSHKDAMTLMDAIEKRFGGNTETMKVQKTLLKQQFENFTGSSSKDLDQIHDRL</sequence>